<name>A0ABY9TRS8_9GAMM</name>
<evidence type="ECO:0000313" key="2">
    <source>
        <dbReference type="Proteomes" id="UP001258994"/>
    </source>
</evidence>
<protein>
    <submittedName>
        <fullName evidence="1">Uncharacterized protein</fullName>
    </submittedName>
</protein>
<keyword evidence="2" id="KW-1185">Reference proteome</keyword>
<dbReference type="EMBL" id="CP134145">
    <property type="protein sequence ID" value="WNC71440.1"/>
    <property type="molecule type" value="Genomic_DNA"/>
</dbReference>
<proteinExistence type="predicted"/>
<sequence>MDKPIKVPVTLVQTWISLVNGNSEPFVKSSSLDKIICHFGSLKQAEAHVAMNSECPEDELLILERKKARMFGTQLKLKAKHTYWL</sequence>
<reference evidence="2" key="1">
    <citation type="submission" date="2023-09" db="EMBL/GenBank/DDBJ databases">
        <authorList>
            <person name="Li S."/>
            <person name="Li X."/>
            <person name="Zhang C."/>
            <person name="Zhao Z."/>
        </authorList>
    </citation>
    <scope>NUCLEOTIDE SEQUENCE [LARGE SCALE GENOMIC DNA]</scope>
    <source>
        <strain evidence="2">SQ149</strain>
    </source>
</reference>
<accession>A0ABY9TRS8</accession>
<dbReference type="RefSeq" id="WP_348390574.1">
    <property type="nucleotide sequence ID" value="NZ_CP134145.1"/>
</dbReference>
<organism evidence="1 2">
    <name type="scientific">Thalassotalea psychrophila</name>
    <dbReference type="NCBI Taxonomy" id="3065647"/>
    <lineage>
        <taxon>Bacteria</taxon>
        <taxon>Pseudomonadati</taxon>
        <taxon>Pseudomonadota</taxon>
        <taxon>Gammaproteobacteria</taxon>
        <taxon>Alteromonadales</taxon>
        <taxon>Colwelliaceae</taxon>
        <taxon>Thalassotalea</taxon>
    </lineage>
</organism>
<gene>
    <name evidence="1" type="ORF">RGQ13_15105</name>
</gene>
<dbReference type="Proteomes" id="UP001258994">
    <property type="component" value="Chromosome"/>
</dbReference>
<evidence type="ECO:0000313" key="1">
    <source>
        <dbReference type="EMBL" id="WNC71440.1"/>
    </source>
</evidence>